<feature type="transmembrane region" description="Helical" evidence="8">
    <location>
        <begin position="116"/>
        <end position="136"/>
    </location>
</feature>
<feature type="compositionally biased region" description="Low complexity" evidence="7">
    <location>
        <begin position="1"/>
        <end position="16"/>
    </location>
</feature>
<name>A0ABS4WVP0_9MICO</name>
<evidence type="ECO:0000256" key="6">
    <source>
        <dbReference type="ARBA" id="ARBA00023136"/>
    </source>
</evidence>
<evidence type="ECO:0000313" key="10">
    <source>
        <dbReference type="Proteomes" id="UP001519290"/>
    </source>
</evidence>
<dbReference type="Pfam" id="PF00375">
    <property type="entry name" value="SDF"/>
    <property type="match status" value="1"/>
</dbReference>
<dbReference type="Gene3D" id="1.10.3860.10">
    <property type="entry name" value="Sodium:dicarboxylate symporter"/>
    <property type="match status" value="1"/>
</dbReference>
<dbReference type="PRINTS" id="PR00173">
    <property type="entry name" value="EDTRNSPORT"/>
</dbReference>
<dbReference type="RefSeq" id="WP_342592057.1">
    <property type="nucleotide sequence ID" value="NZ_BAAAJW010000006.1"/>
</dbReference>
<feature type="transmembrane region" description="Helical" evidence="8">
    <location>
        <begin position="30"/>
        <end position="54"/>
    </location>
</feature>
<dbReference type="InterPro" id="IPR001991">
    <property type="entry name" value="Na-dicarboxylate_symporter"/>
</dbReference>
<feature type="region of interest" description="Disordered" evidence="7">
    <location>
        <begin position="460"/>
        <end position="495"/>
    </location>
</feature>
<evidence type="ECO:0000256" key="8">
    <source>
        <dbReference type="SAM" id="Phobius"/>
    </source>
</evidence>
<protein>
    <submittedName>
        <fullName evidence="9">Na+/H+-dicarboxylate symporter</fullName>
    </submittedName>
</protein>
<feature type="compositionally biased region" description="Basic and acidic residues" evidence="7">
    <location>
        <begin position="478"/>
        <end position="495"/>
    </location>
</feature>
<feature type="transmembrane region" description="Helical" evidence="8">
    <location>
        <begin position="228"/>
        <end position="253"/>
    </location>
</feature>
<keyword evidence="6 8" id="KW-0472">Membrane</keyword>
<evidence type="ECO:0000313" key="9">
    <source>
        <dbReference type="EMBL" id="MBP2380271.1"/>
    </source>
</evidence>
<accession>A0ABS4WVP0</accession>
<dbReference type="InterPro" id="IPR036458">
    <property type="entry name" value="Na:dicarbo_symporter_sf"/>
</dbReference>
<comment type="caution">
    <text evidence="9">The sequence shown here is derived from an EMBL/GenBank/DDBJ whole genome shotgun (WGS) entry which is preliminary data.</text>
</comment>
<dbReference type="PANTHER" id="PTHR42865:SF7">
    <property type="entry name" value="PROTON_GLUTAMATE-ASPARTATE SYMPORTER"/>
    <property type="match status" value="1"/>
</dbReference>
<feature type="transmembrane region" description="Helical" evidence="8">
    <location>
        <begin position="259"/>
        <end position="281"/>
    </location>
</feature>
<feature type="transmembrane region" description="Helical" evidence="8">
    <location>
        <begin position="186"/>
        <end position="207"/>
    </location>
</feature>
<keyword evidence="5 8" id="KW-1133">Transmembrane helix</keyword>
<feature type="compositionally biased region" description="Low complexity" evidence="7">
    <location>
        <begin position="460"/>
        <end position="477"/>
    </location>
</feature>
<comment type="subcellular location">
    <subcellularLocation>
        <location evidence="1">Cell membrane</location>
        <topology evidence="1">Multi-pass membrane protein</topology>
    </subcellularLocation>
</comment>
<evidence type="ECO:0000256" key="4">
    <source>
        <dbReference type="ARBA" id="ARBA00022692"/>
    </source>
</evidence>
<organism evidence="9 10">
    <name type="scientific">Brachybacterium sacelli</name>
    <dbReference type="NCBI Taxonomy" id="173364"/>
    <lineage>
        <taxon>Bacteria</taxon>
        <taxon>Bacillati</taxon>
        <taxon>Actinomycetota</taxon>
        <taxon>Actinomycetes</taxon>
        <taxon>Micrococcales</taxon>
        <taxon>Dermabacteraceae</taxon>
        <taxon>Brachybacterium</taxon>
    </lineage>
</organism>
<feature type="region of interest" description="Disordered" evidence="7">
    <location>
        <begin position="1"/>
        <end position="20"/>
    </location>
</feature>
<reference evidence="9 10" key="1">
    <citation type="submission" date="2021-03" db="EMBL/GenBank/DDBJ databases">
        <title>Sequencing the genomes of 1000 actinobacteria strains.</title>
        <authorList>
            <person name="Klenk H.-P."/>
        </authorList>
    </citation>
    <scope>NUCLEOTIDE SEQUENCE [LARGE SCALE GENOMIC DNA]</scope>
    <source>
        <strain evidence="9 10">DSM 14566</strain>
    </source>
</reference>
<dbReference type="PANTHER" id="PTHR42865">
    <property type="entry name" value="PROTON/GLUTAMATE-ASPARTATE SYMPORTER"/>
    <property type="match status" value="1"/>
</dbReference>
<sequence>MSTPTTPTAQHGTTPPRTRNPLRAIARIPFGWQVLIGLILGVVLGLVAAQIGPVPGAGEDGADGPNWLTTTLETIGTIFVTLLKALVPPLIFLAIVTSIANLRNVTNAARLAWKTLLWFAITSFIAVMIGIGLGALTNPGVGSGVSEGAAEASETQGGWLDFLTGLVPSNFLGVEGSVGDDGSVSLGFNALQILVISIAVGIAVLSVGEKADPFLRFTGSALEIVQKLLWWVIRLAPIGTVGLLGNAVASYGWDAIGQLGVFVADVYIGMFIVLLVVYPVLLKTNGLSIGSFFRGVWPATSLGFVSRSSLGTMPMTQAVTERMGVPRHYASFAVPLGSTTKMDGCAAIYPALAAIFVANFYGVPLGITDYLLIVLVSVLGSAATAGMTGATVMLTLTLSTLGLPLEGVGLLLAIDPILDMGRTALNVTGQALVPVIVSTREKILDRPVYDAARRSSFQAIQAEQAQETTDGAATTGARTDEPGPEAPREKETAGV</sequence>
<keyword evidence="2" id="KW-0813">Transport</keyword>
<keyword evidence="10" id="KW-1185">Reference proteome</keyword>
<evidence type="ECO:0000256" key="7">
    <source>
        <dbReference type="SAM" id="MobiDB-lite"/>
    </source>
</evidence>
<proteinExistence type="predicted"/>
<gene>
    <name evidence="9" type="ORF">JOF43_000228</name>
</gene>
<keyword evidence="3" id="KW-1003">Cell membrane</keyword>
<evidence type="ECO:0000256" key="3">
    <source>
        <dbReference type="ARBA" id="ARBA00022475"/>
    </source>
</evidence>
<evidence type="ECO:0000256" key="1">
    <source>
        <dbReference type="ARBA" id="ARBA00004651"/>
    </source>
</evidence>
<keyword evidence="4 8" id="KW-0812">Transmembrane</keyword>
<dbReference type="SUPFAM" id="SSF118215">
    <property type="entry name" value="Proton glutamate symport protein"/>
    <property type="match status" value="1"/>
</dbReference>
<dbReference type="EMBL" id="JAGIOD010000001">
    <property type="protein sequence ID" value="MBP2380271.1"/>
    <property type="molecule type" value="Genomic_DNA"/>
</dbReference>
<feature type="transmembrane region" description="Helical" evidence="8">
    <location>
        <begin position="74"/>
        <end position="96"/>
    </location>
</feature>
<dbReference type="Proteomes" id="UP001519290">
    <property type="component" value="Unassembled WGS sequence"/>
</dbReference>
<evidence type="ECO:0000256" key="2">
    <source>
        <dbReference type="ARBA" id="ARBA00022448"/>
    </source>
</evidence>
<evidence type="ECO:0000256" key="5">
    <source>
        <dbReference type="ARBA" id="ARBA00022989"/>
    </source>
</evidence>